<evidence type="ECO:0000256" key="1">
    <source>
        <dbReference type="SAM" id="SignalP"/>
    </source>
</evidence>
<feature type="signal peptide" evidence="1">
    <location>
        <begin position="1"/>
        <end position="27"/>
    </location>
</feature>
<dbReference type="AlphaFoldDB" id="A0A0L0CMS9"/>
<evidence type="ECO:0000313" key="3">
    <source>
        <dbReference type="Proteomes" id="UP000037069"/>
    </source>
</evidence>
<dbReference type="Proteomes" id="UP000037069">
    <property type="component" value="Unassembled WGS sequence"/>
</dbReference>
<dbReference type="OrthoDB" id="6145874at2759"/>
<protein>
    <submittedName>
        <fullName evidence="2">Uncharacterized protein</fullName>
    </submittedName>
</protein>
<keyword evidence="1" id="KW-0732">Signal</keyword>
<gene>
    <name evidence="2" type="ORF">FF38_09746</name>
</gene>
<dbReference type="EMBL" id="JRES01000174">
    <property type="protein sequence ID" value="KNC33610.1"/>
    <property type="molecule type" value="Genomic_DNA"/>
</dbReference>
<keyword evidence="3" id="KW-1185">Reference proteome</keyword>
<proteinExistence type="predicted"/>
<reference evidence="2 3" key="1">
    <citation type="journal article" date="2015" name="Nat. Commun.">
        <title>Lucilia cuprina genome unlocks parasitic fly biology to underpin future interventions.</title>
        <authorList>
            <person name="Anstead C.A."/>
            <person name="Korhonen P.K."/>
            <person name="Young N.D."/>
            <person name="Hall R.S."/>
            <person name="Jex A.R."/>
            <person name="Murali S.C."/>
            <person name="Hughes D.S."/>
            <person name="Lee S.F."/>
            <person name="Perry T."/>
            <person name="Stroehlein A.J."/>
            <person name="Ansell B.R."/>
            <person name="Breugelmans B."/>
            <person name="Hofmann A."/>
            <person name="Qu J."/>
            <person name="Dugan S."/>
            <person name="Lee S.L."/>
            <person name="Chao H."/>
            <person name="Dinh H."/>
            <person name="Han Y."/>
            <person name="Doddapaneni H.V."/>
            <person name="Worley K.C."/>
            <person name="Muzny D.M."/>
            <person name="Ioannidis P."/>
            <person name="Waterhouse R.M."/>
            <person name="Zdobnov E.M."/>
            <person name="James P.J."/>
            <person name="Bagnall N.H."/>
            <person name="Kotze A.C."/>
            <person name="Gibbs R.A."/>
            <person name="Richards S."/>
            <person name="Batterham P."/>
            <person name="Gasser R.B."/>
        </authorList>
    </citation>
    <scope>NUCLEOTIDE SEQUENCE [LARGE SCALE GENOMIC DNA]</scope>
    <source>
        <strain evidence="2 3">LS</strain>
        <tissue evidence="2">Full body</tissue>
    </source>
</reference>
<sequence length="94" mass="10755">MFTHNYKKNSYLLCIIVITIQFGKISADIEECNKIIIEGGSHALQRIFADFSEMKTTINELKSSHLIDPYRGGVSYCSRHSKNDNNFHGRYGKP</sequence>
<evidence type="ECO:0000313" key="2">
    <source>
        <dbReference type="EMBL" id="KNC33610.1"/>
    </source>
</evidence>
<accession>A0A0L0CMS9</accession>
<organism evidence="2 3">
    <name type="scientific">Lucilia cuprina</name>
    <name type="common">Green bottle fly</name>
    <name type="synonym">Australian sheep blowfly</name>
    <dbReference type="NCBI Taxonomy" id="7375"/>
    <lineage>
        <taxon>Eukaryota</taxon>
        <taxon>Metazoa</taxon>
        <taxon>Ecdysozoa</taxon>
        <taxon>Arthropoda</taxon>
        <taxon>Hexapoda</taxon>
        <taxon>Insecta</taxon>
        <taxon>Pterygota</taxon>
        <taxon>Neoptera</taxon>
        <taxon>Endopterygota</taxon>
        <taxon>Diptera</taxon>
        <taxon>Brachycera</taxon>
        <taxon>Muscomorpha</taxon>
        <taxon>Oestroidea</taxon>
        <taxon>Calliphoridae</taxon>
        <taxon>Luciliinae</taxon>
        <taxon>Lucilia</taxon>
    </lineage>
</organism>
<feature type="chain" id="PRO_5005536679" evidence="1">
    <location>
        <begin position="28"/>
        <end position="94"/>
    </location>
</feature>
<comment type="caution">
    <text evidence="2">The sequence shown here is derived from an EMBL/GenBank/DDBJ whole genome shotgun (WGS) entry which is preliminary data.</text>
</comment>
<name>A0A0L0CMS9_LUCCU</name>